<dbReference type="CDD" id="cd02440">
    <property type="entry name" value="AdoMet_MTases"/>
    <property type="match status" value="1"/>
</dbReference>
<dbReference type="GO" id="GO:0008168">
    <property type="term" value="F:methyltransferase activity"/>
    <property type="evidence" value="ECO:0007669"/>
    <property type="project" value="UniProtKB-KW"/>
</dbReference>
<dbReference type="AlphaFoldDB" id="A0A3A9KA52"/>
<keyword evidence="3" id="KW-1185">Reference proteome</keyword>
<dbReference type="OrthoDB" id="8936324at2"/>
<feature type="domain" description="Methyltransferase" evidence="1">
    <location>
        <begin position="24"/>
        <end position="136"/>
    </location>
</feature>
<dbReference type="EMBL" id="PDOE01000004">
    <property type="protein sequence ID" value="RKL67321.1"/>
    <property type="molecule type" value="Genomic_DNA"/>
</dbReference>
<protein>
    <submittedName>
        <fullName evidence="2">SAM-dependent methyltransferase</fullName>
    </submittedName>
</protein>
<dbReference type="Proteomes" id="UP000281498">
    <property type="component" value="Unassembled WGS sequence"/>
</dbReference>
<accession>A0A3A9KA52</accession>
<dbReference type="RefSeq" id="WP_110937736.1">
    <property type="nucleotide sequence ID" value="NZ_PDOE01000004.1"/>
</dbReference>
<dbReference type="InterPro" id="IPR029063">
    <property type="entry name" value="SAM-dependent_MTases_sf"/>
</dbReference>
<organism evidence="2 3">
    <name type="scientific">Salipaludibacillus neizhouensis</name>
    <dbReference type="NCBI Taxonomy" id="885475"/>
    <lineage>
        <taxon>Bacteria</taxon>
        <taxon>Bacillati</taxon>
        <taxon>Bacillota</taxon>
        <taxon>Bacilli</taxon>
        <taxon>Bacillales</taxon>
        <taxon>Bacillaceae</taxon>
    </lineage>
</organism>
<evidence type="ECO:0000313" key="3">
    <source>
        <dbReference type="Proteomes" id="UP000281498"/>
    </source>
</evidence>
<sequence>MKPTNVMLLEHLARYYFAFPYAKGRVLDLACGTGYGGQIVAKAKKKVISEMVGVDIHKETIEYATKTYYHPLLTFQMGDVLDPNFRASIGTFDTIMSFETIEHVPDDQEFLSSIYKLLKPGGILILSTPFGAGKGIKSAVPFHYHQLTETELIDLFNGSELEFQCVDFYFQLGVVVEKVKRPDAHYPIGIVVAKKAN</sequence>
<keyword evidence="2" id="KW-0489">Methyltransferase</keyword>
<evidence type="ECO:0000313" key="2">
    <source>
        <dbReference type="EMBL" id="RKL67321.1"/>
    </source>
</evidence>
<dbReference type="PANTHER" id="PTHR43861">
    <property type="entry name" value="TRANS-ACONITATE 2-METHYLTRANSFERASE-RELATED"/>
    <property type="match status" value="1"/>
</dbReference>
<name>A0A3A9KA52_9BACI</name>
<gene>
    <name evidence="2" type="ORF">CR203_11100</name>
</gene>
<proteinExistence type="predicted"/>
<dbReference type="GO" id="GO:0032259">
    <property type="term" value="P:methylation"/>
    <property type="evidence" value="ECO:0007669"/>
    <property type="project" value="UniProtKB-KW"/>
</dbReference>
<dbReference type="SUPFAM" id="SSF53335">
    <property type="entry name" value="S-adenosyl-L-methionine-dependent methyltransferases"/>
    <property type="match status" value="1"/>
</dbReference>
<reference evidence="2 3" key="1">
    <citation type="submission" date="2017-10" db="EMBL/GenBank/DDBJ databases">
        <title>Bacillus sp. nov., a halophilic bacterium isolated from a Keqin Lake.</title>
        <authorList>
            <person name="Wang H."/>
        </authorList>
    </citation>
    <scope>NUCLEOTIDE SEQUENCE [LARGE SCALE GENOMIC DNA]</scope>
    <source>
        <strain evidence="2 3">KCTC 13187</strain>
    </source>
</reference>
<dbReference type="Gene3D" id="3.40.50.150">
    <property type="entry name" value="Vaccinia Virus protein VP39"/>
    <property type="match status" value="1"/>
</dbReference>
<keyword evidence="2" id="KW-0808">Transferase</keyword>
<evidence type="ECO:0000259" key="1">
    <source>
        <dbReference type="Pfam" id="PF13847"/>
    </source>
</evidence>
<dbReference type="Pfam" id="PF13847">
    <property type="entry name" value="Methyltransf_31"/>
    <property type="match status" value="1"/>
</dbReference>
<comment type="caution">
    <text evidence="2">The sequence shown here is derived from an EMBL/GenBank/DDBJ whole genome shotgun (WGS) entry which is preliminary data.</text>
</comment>
<dbReference type="InterPro" id="IPR025714">
    <property type="entry name" value="Methyltranfer_dom"/>
</dbReference>